<dbReference type="EMBL" id="CP017758">
    <property type="protein sequence ID" value="AQV98291.1"/>
    <property type="molecule type" value="Genomic_DNA"/>
</dbReference>
<evidence type="ECO:0000313" key="6">
    <source>
        <dbReference type="Proteomes" id="UP000189627"/>
    </source>
</evidence>
<keyword evidence="1" id="KW-0560">Oxidoreductase</keyword>
<dbReference type="PIRSF" id="PIRSF016578">
    <property type="entry name" value="HsaA"/>
    <property type="match status" value="1"/>
</dbReference>
<proteinExistence type="inferred from homology"/>
<dbReference type="PANTHER" id="PTHR48083">
    <property type="entry name" value="MEDIUM-CHAIN SPECIFIC ACYL-COA DEHYDROGENASE, MITOCHONDRIAL-RELATED"/>
    <property type="match status" value="1"/>
</dbReference>
<dbReference type="PANTHER" id="PTHR48083:SF19">
    <property type="entry name" value="FLAVIN-DEPENDENT MONOOXYGENASE, OXYGENASE SUBUNIT HSAA"/>
    <property type="match status" value="1"/>
</dbReference>
<dbReference type="Gene3D" id="2.40.110.10">
    <property type="entry name" value="Butyryl-CoA Dehydrogenase, subunit A, domain 2"/>
    <property type="match status" value="1"/>
</dbReference>
<feature type="domain" description="Acyl-CoA dehydrogenase C-terminal" evidence="4">
    <location>
        <begin position="248"/>
        <end position="376"/>
    </location>
</feature>
<accession>A0A1U9V1D6</accession>
<organism evidence="5 6">
    <name type="scientific">Cupriavidus necator</name>
    <name type="common">Alcaligenes eutrophus</name>
    <name type="synonym">Ralstonia eutropha</name>
    <dbReference type="NCBI Taxonomy" id="106590"/>
    <lineage>
        <taxon>Bacteria</taxon>
        <taxon>Pseudomonadati</taxon>
        <taxon>Pseudomonadota</taxon>
        <taxon>Betaproteobacteria</taxon>
        <taxon>Burkholderiales</taxon>
        <taxon>Burkholderiaceae</taxon>
        <taxon>Cupriavidus</taxon>
    </lineage>
</organism>
<protein>
    <submittedName>
        <fullName evidence="5">Flavin-dependent monooxygenase</fullName>
    </submittedName>
</protein>
<dbReference type="GO" id="GO:0050660">
    <property type="term" value="F:flavin adenine dinucleotide binding"/>
    <property type="evidence" value="ECO:0007669"/>
    <property type="project" value="InterPro"/>
</dbReference>
<evidence type="ECO:0000313" key="5">
    <source>
        <dbReference type="EMBL" id="AQV98291.1"/>
    </source>
</evidence>
<dbReference type="InterPro" id="IPR013107">
    <property type="entry name" value="Acyl-CoA_DH_C"/>
</dbReference>
<sequence length="398" mass="43568">MSAHRGDYQSDQAAGLLERARAIVPRLAERAAAAEKAGMVPAESVREIAEAGLFRVLQPRRWGGYELDPRTFYSVQMTLAEGCMSTAWIYGVIGVHNWQLPLFPEQAQQDVWGDDSGTLIASTYMPTGKAVKVDGGYRFSGRWGFSSGVDHAEWILLGGLLPREDGVDGLEHTTFLLPRADFQIVRNWDVLGLRATGSHDIVVEDVFVPEHRTQRTNNHSDAGCPGRATNPGWLYRIPFTQMFQRAVSSACIGALQGALDHFRQRAAAHVGKHGAKTAEDPNAQQAASDAMIAVDQLRLVLTRNYERVTECAQQGIGMPVEERLLQRAQSALVPKLCADRVDDLLRACAGSGLYKANPIERVFRDIHQARGHVANNANAYARAYGAVALGLPNADPFV</sequence>
<dbReference type="InterPro" id="IPR046373">
    <property type="entry name" value="Acyl-CoA_Oxase/DH_mid-dom_sf"/>
</dbReference>
<name>A0A1U9V1D6_CUPNE</name>
<dbReference type="InterPro" id="IPR037069">
    <property type="entry name" value="AcylCoA_DH/ox_N_sf"/>
</dbReference>
<dbReference type="InterPro" id="IPR050741">
    <property type="entry name" value="Acyl-CoA_dehydrogenase"/>
</dbReference>
<dbReference type="GO" id="GO:0003995">
    <property type="term" value="F:acyl-CoA dehydrogenase activity"/>
    <property type="evidence" value="ECO:0007669"/>
    <property type="project" value="TreeGrafter"/>
</dbReference>
<evidence type="ECO:0000259" key="4">
    <source>
        <dbReference type="Pfam" id="PF08028"/>
    </source>
</evidence>
<evidence type="ECO:0000256" key="1">
    <source>
        <dbReference type="ARBA" id="ARBA00023002"/>
    </source>
</evidence>
<dbReference type="KEGG" id="cuh:BJN34_30945"/>
<comment type="similarity">
    <text evidence="2">Belongs to the HpaH/HsaA monooxygenase family.</text>
</comment>
<dbReference type="SUPFAM" id="SSF56645">
    <property type="entry name" value="Acyl-CoA dehydrogenase NM domain-like"/>
    <property type="match status" value="1"/>
</dbReference>
<dbReference type="SUPFAM" id="SSF47203">
    <property type="entry name" value="Acyl-CoA dehydrogenase C-terminal domain-like"/>
    <property type="match status" value="1"/>
</dbReference>
<dbReference type="RefSeq" id="WP_078200566.1">
    <property type="nucleotide sequence ID" value="NZ_CP017758.1"/>
</dbReference>
<keyword evidence="5" id="KW-0503">Monooxygenase</keyword>
<dbReference type="Pfam" id="PF02771">
    <property type="entry name" value="Acyl-CoA_dh_N"/>
    <property type="match status" value="1"/>
</dbReference>
<evidence type="ECO:0000256" key="2">
    <source>
        <dbReference type="ARBA" id="ARBA00049661"/>
    </source>
</evidence>
<evidence type="ECO:0000259" key="3">
    <source>
        <dbReference type="Pfam" id="PF02771"/>
    </source>
</evidence>
<reference evidence="6" key="1">
    <citation type="submission" date="2017-02" db="EMBL/GenBank/DDBJ databases">
        <title>Complete genome sequence of Cupriavidus necator strain NH9, a 3-chlorobenzoate degrader.</title>
        <authorList>
            <person name="Moriuchi R."/>
            <person name="Dohra H."/>
            <person name="Ogawa N."/>
        </authorList>
    </citation>
    <scope>NUCLEOTIDE SEQUENCE [LARGE SCALE GENOMIC DNA]</scope>
    <source>
        <strain evidence="6">NH9</strain>
    </source>
</reference>
<dbReference type="GO" id="GO:0005737">
    <property type="term" value="C:cytoplasm"/>
    <property type="evidence" value="ECO:0007669"/>
    <property type="project" value="TreeGrafter"/>
</dbReference>
<dbReference type="OrthoDB" id="7316074at2"/>
<dbReference type="InterPro" id="IPR036250">
    <property type="entry name" value="AcylCo_DH-like_C"/>
</dbReference>
<dbReference type="Gene3D" id="1.10.540.10">
    <property type="entry name" value="Acyl-CoA dehydrogenase/oxidase, N-terminal domain"/>
    <property type="match status" value="1"/>
</dbReference>
<gene>
    <name evidence="5" type="ORF">BJN34_30945</name>
</gene>
<dbReference type="AlphaFoldDB" id="A0A1U9V1D6"/>
<dbReference type="InterPro" id="IPR009100">
    <property type="entry name" value="AcylCoA_DH/oxidase_NM_dom_sf"/>
</dbReference>
<feature type="domain" description="Acyl-CoA dehydrogenase/oxidase N-terminal" evidence="3">
    <location>
        <begin position="18"/>
        <end position="112"/>
    </location>
</feature>
<dbReference type="InterPro" id="IPR013786">
    <property type="entry name" value="AcylCoA_DH/ox_N"/>
</dbReference>
<dbReference type="GO" id="GO:0016712">
    <property type="term" value="F:oxidoreductase activity, acting on paired donors, with incorporation or reduction of molecular oxygen, reduced flavin or flavoprotein as one donor, and incorporation of one atom of oxygen"/>
    <property type="evidence" value="ECO:0007669"/>
    <property type="project" value="TreeGrafter"/>
</dbReference>
<dbReference type="GO" id="GO:0033539">
    <property type="term" value="P:fatty acid beta-oxidation using acyl-CoA dehydrogenase"/>
    <property type="evidence" value="ECO:0007669"/>
    <property type="project" value="TreeGrafter"/>
</dbReference>
<dbReference type="Pfam" id="PF08028">
    <property type="entry name" value="Acyl-CoA_dh_2"/>
    <property type="match status" value="1"/>
</dbReference>
<dbReference type="Gene3D" id="1.20.140.10">
    <property type="entry name" value="Butyryl-CoA Dehydrogenase, subunit A, domain 3"/>
    <property type="match status" value="1"/>
</dbReference>
<dbReference type="Proteomes" id="UP000189627">
    <property type="component" value="Chromosome 2"/>
</dbReference>